<evidence type="ECO:0000256" key="2">
    <source>
        <dbReference type="ARBA" id="ARBA00012652"/>
    </source>
</evidence>
<evidence type="ECO:0000259" key="5">
    <source>
        <dbReference type="Pfam" id="PF08531"/>
    </source>
</evidence>
<feature type="domain" description="Bacterial alpha-L-rhamnosidase N-terminal" evidence="5">
    <location>
        <begin position="146"/>
        <end position="315"/>
    </location>
</feature>
<dbReference type="Pfam" id="PF08531">
    <property type="entry name" value="Bac_rhamnosid_N"/>
    <property type="match status" value="1"/>
</dbReference>
<dbReference type="InterPro" id="IPR012341">
    <property type="entry name" value="6hp_glycosidase-like_sf"/>
</dbReference>
<dbReference type="EMBL" id="BMNK01000006">
    <property type="protein sequence ID" value="GGP08300.1"/>
    <property type="molecule type" value="Genomic_DNA"/>
</dbReference>
<dbReference type="SUPFAM" id="SSF48208">
    <property type="entry name" value="Six-hairpin glycosidases"/>
    <property type="match status" value="1"/>
</dbReference>
<dbReference type="Proteomes" id="UP000660745">
    <property type="component" value="Unassembled WGS sequence"/>
</dbReference>
<dbReference type="PANTHER" id="PTHR33307:SF6">
    <property type="entry name" value="ALPHA-RHAMNOSIDASE (EUROFUNG)-RELATED"/>
    <property type="match status" value="1"/>
</dbReference>
<reference evidence="7" key="1">
    <citation type="journal article" date="2014" name="Int. J. Syst. Evol. Microbiol.">
        <title>Complete genome sequence of Corynebacterium casei LMG S-19264T (=DSM 44701T), isolated from a smear-ripened cheese.</title>
        <authorList>
            <consortium name="US DOE Joint Genome Institute (JGI-PGF)"/>
            <person name="Walter F."/>
            <person name="Albersmeier A."/>
            <person name="Kalinowski J."/>
            <person name="Ruckert C."/>
        </authorList>
    </citation>
    <scope>NUCLEOTIDE SEQUENCE</scope>
    <source>
        <strain evidence="7">CGMCC 4.7430</strain>
    </source>
</reference>
<evidence type="ECO:0000259" key="6">
    <source>
        <dbReference type="Pfam" id="PF17389"/>
    </source>
</evidence>
<proteinExistence type="predicted"/>
<dbReference type="InterPro" id="IPR013737">
    <property type="entry name" value="Bac_rhamnosid_N"/>
</dbReference>
<name>A0A918E6J1_9ACTN</name>
<feature type="domain" description="Alpha-L-rhamnosidase concanavalin-like" evidence="4">
    <location>
        <begin position="325"/>
        <end position="421"/>
    </location>
</feature>
<organism evidence="7 8">
    <name type="scientific">Nonomuraea glycinis</name>
    <dbReference type="NCBI Taxonomy" id="2047744"/>
    <lineage>
        <taxon>Bacteria</taxon>
        <taxon>Bacillati</taxon>
        <taxon>Actinomycetota</taxon>
        <taxon>Actinomycetes</taxon>
        <taxon>Streptosporangiales</taxon>
        <taxon>Streptosporangiaceae</taxon>
        <taxon>Nonomuraea</taxon>
    </lineage>
</organism>
<gene>
    <name evidence="7" type="ORF">GCM10012278_39470</name>
</gene>
<evidence type="ECO:0000256" key="1">
    <source>
        <dbReference type="ARBA" id="ARBA00001445"/>
    </source>
</evidence>
<dbReference type="InterPro" id="IPR035396">
    <property type="entry name" value="Bac_rhamnosid6H"/>
</dbReference>
<evidence type="ECO:0000259" key="4">
    <source>
        <dbReference type="Pfam" id="PF05592"/>
    </source>
</evidence>
<dbReference type="AlphaFoldDB" id="A0A918E6J1"/>
<dbReference type="EC" id="3.2.1.40" evidence="2"/>
<dbReference type="Pfam" id="PF25788">
    <property type="entry name" value="Ig_Rha78A_N"/>
    <property type="match status" value="1"/>
</dbReference>
<dbReference type="PANTHER" id="PTHR33307">
    <property type="entry name" value="ALPHA-RHAMNOSIDASE (EUROFUNG)"/>
    <property type="match status" value="1"/>
</dbReference>
<dbReference type="InterPro" id="IPR016007">
    <property type="entry name" value="Alpha_rhamnosid"/>
</dbReference>
<reference evidence="7" key="2">
    <citation type="submission" date="2020-09" db="EMBL/GenBank/DDBJ databases">
        <authorList>
            <person name="Sun Q."/>
            <person name="Zhou Y."/>
        </authorList>
    </citation>
    <scope>NUCLEOTIDE SEQUENCE</scope>
    <source>
        <strain evidence="7">CGMCC 4.7430</strain>
    </source>
</reference>
<comment type="caution">
    <text evidence="7">The sequence shown here is derived from an EMBL/GenBank/DDBJ whole genome shotgun (WGS) entry which is preliminary data.</text>
</comment>
<feature type="compositionally biased region" description="Basic and acidic residues" evidence="3">
    <location>
        <begin position="597"/>
        <end position="620"/>
    </location>
</feature>
<dbReference type="InterPro" id="IPR013783">
    <property type="entry name" value="Ig-like_fold"/>
</dbReference>
<dbReference type="InterPro" id="IPR008928">
    <property type="entry name" value="6-hairpin_glycosidase_sf"/>
</dbReference>
<feature type="compositionally biased region" description="Basic residues" evidence="3">
    <location>
        <begin position="580"/>
        <end position="589"/>
    </location>
</feature>
<dbReference type="InterPro" id="IPR008902">
    <property type="entry name" value="Rhamnosid_concanavalin"/>
</dbReference>
<evidence type="ECO:0000313" key="7">
    <source>
        <dbReference type="EMBL" id="GGP08300.1"/>
    </source>
</evidence>
<feature type="region of interest" description="Disordered" evidence="3">
    <location>
        <begin position="578"/>
        <end position="628"/>
    </location>
</feature>
<accession>A0A918E6J1</accession>
<dbReference type="GO" id="GO:0005975">
    <property type="term" value="P:carbohydrate metabolic process"/>
    <property type="evidence" value="ECO:0007669"/>
    <property type="project" value="InterPro"/>
</dbReference>
<evidence type="ECO:0000256" key="3">
    <source>
        <dbReference type="SAM" id="MobiDB-lite"/>
    </source>
</evidence>
<dbReference type="Gene3D" id="1.50.10.10">
    <property type="match status" value="1"/>
</dbReference>
<evidence type="ECO:0000313" key="8">
    <source>
        <dbReference type="Proteomes" id="UP000660745"/>
    </source>
</evidence>
<dbReference type="Gene3D" id="2.60.40.10">
    <property type="entry name" value="Immunoglobulins"/>
    <property type="match status" value="1"/>
</dbReference>
<dbReference type="GO" id="GO:0030596">
    <property type="term" value="F:alpha-L-rhamnosidase activity"/>
    <property type="evidence" value="ECO:0007669"/>
    <property type="project" value="UniProtKB-EC"/>
</dbReference>
<dbReference type="Pfam" id="PF17389">
    <property type="entry name" value="Bac_rhamnosid6H"/>
    <property type="match status" value="1"/>
</dbReference>
<dbReference type="Gene3D" id="2.60.120.260">
    <property type="entry name" value="Galactose-binding domain-like"/>
    <property type="match status" value="2"/>
</dbReference>
<keyword evidence="8" id="KW-1185">Reference proteome</keyword>
<sequence>MGSVRPYGLCCDHRATPLGTDASAPLLSWRLSGADPVACLVEVDGLWSSGRLDDPAAIGVRYAGPPLRPRTRYSWQVTLWAGDGTSSTARSWFETGQGDWTAAWIAADPDAVEHVDPPTEGDLALRDHGLAACPQLRRAFEARSPVAAARLYVSAKGLYEARINGHRAGDAELAPGWTDYRRRIQYQTYDVTSCLTEGENVLAVTLADGWWSGFAGFDPRRPGYHYGTFPELIAELHLTYADGSAEIVATGDGWRAGRGHVRYADLLKGECHDLRAVTPGWWLPGFDDTSWSPAVVTGHDHAPLVPSLDEPVRAVRDLAPAAVTRTGPGTHLVDFGQNLAGRVRLAVPALEPGSRVTIRHAETLDAEGGLDTANLRTADATDVLISAGPATVFEPGFTYHGFRYAEITGVEVLGEVKAVVLHSDTPQAGTFACSDPELDQLQRNIEWGQRGNFVSVPTDCPQRDERLGWLADAQVFLPTACLNADVAAFFAKWLRDVRDAQTPQGGFPNVAPRLSGVAEEGAPGWADAGVLIPWHLYRVYGDPRFLDIDSMAAWVDFVRRHNPVLARQDRPALRRLAVTRPRHPARAAGHRLLPPQRRPDRQGRPGDRPDRRGGADEGAGRRYSRSLH</sequence>
<dbReference type="Pfam" id="PF05592">
    <property type="entry name" value="Bac_rhamnosid"/>
    <property type="match status" value="1"/>
</dbReference>
<comment type="catalytic activity">
    <reaction evidence="1">
        <text>Hydrolysis of terminal non-reducing alpha-L-rhamnose residues in alpha-L-rhamnosides.</text>
        <dbReference type="EC" id="3.2.1.40"/>
    </reaction>
</comment>
<feature type="domain" description="Alpha-L-rhamnosidase six-hairpin glycosidase" evidence="6">
    <location>
        <begin position="427"/>
        <end position="564"/>
    </location>
</feature>
<protein>
    <recommendedName>
        <fullName evidence="2">alpha-L-rhamnosidase</fullName>
        <ecNumber evidence="2">3.2.1.40</ecNumber>
    </recommendedName>
</protein>